<protein>
    <recommendedName>
        <fullName evidence="11">Leucine-rich repeat-containing protein 19</fullName>
    </recommendedName>
</protein>
<dbReference type="OMA" id="EVKCNFT"/>
<comment type="function">
    <text evidence="9">Pathogen-recognition receptor which mediates the activation of TRAF2- and TRAF6 NF-kappa-B signaling pathways and induces the expression of pro-inflammatory cytokines. In kidney, prevents infection by uropathogenic bacteria by inducing the production of cytokines, chemokines and antimicrobial substances. In gut, involved in host-microbiota interactions, plays a critical role in promoting the recruitment of immune cells and intestinal inflammation.</text>
</comment>
<evidence type="ECO:0000256" key="8">
    <source>
        <dbReference type="ARBA" id="ARBA00023180"/>
    </source>
</evidence>
<evidence type="ECO:0000256" key="10">
    <source>
        <dbReference type="ARBA" id="ARBA00062004"/>
    </source>
</evidence>
<evidence type="ECO:0000256" key="12">
    <source>
        <dbReference type="SAM" id="Phobius"/>
    </source>
</evidence>
<dbReference type="FunFam" id="3.80.10.10:FF:000865">
    <property type="entry name" value="Leucine-rich repeat-containing protein 19"/>
    <property type="match status" value="1"/>
</dbReference>
<keyword evidence="6 12" id="KW-1133">Transmembrane helix</keyword>
<dbReference type="GO" id="GO:0043123">
    <property type="term" value="P:positive regulation of canonical NF-kappaB signal transduction"/>
    <property type="evidence" value="ECO:0007669"/>
    <property type="project" value="Ensembl"/>
</dbReference>
<feature type="chain" id="PRO_5021274583" description="Leucine-rich repeat-containing protein 19" evidence="13">
    <location>
        <begin position="22"/>
        <end position="373"/>
    </location>
</feature>
<dbReference type="RefSeq" id="XP_027695132.1">
    <property type="nucleotide sequence ID" value="XM_027839331.1"/>
</dbReference>
<dbReference type="InterPro" id="IPR001611">
    <property type="entry name" value="Leu-rich_rpt"/>
</dbReference>
<keyword evidence="4 13" id="KW-0732">Signal</keyword>
<dbReference type="Ensembl" id="ENSVURT00010009601.1">
    <property type="protein sequence ID" value="ENSVURP00010008459.1"/>
    <property type="gene ID" value="ENSVURG00010006571.1"/>
</dbReference>
<keyword evidence="7 12" id="KW-0472">Membrane</keyword>
<dbReference type="SMART" id="SM00369">
    <property type="entry name" value="LRR_TYP"/>
    <property type="match status" value="4"/>
</dbReference>
<comment type="subcellular location">
    <subcellularLocation>
        <location evidence="1">Membrane</location>
        <topology evidence="1">Single-pass type I membrane protein</topology>
    </subcellularLocation>
</comment>
<keyword evidence="16" id="KW-1185">Reference proteome</keyword>
<evidence type="ECO:0000256" key="11">
    <source>
        <dbReference type="ARBA" id="ARBA00071470"/>
    </source>
</evidence>
<dbReference type="Gene3D" id="3.80.10.10">
    <property type="entry name" value="Ribonuclease Inhibitor"/>
    <property type="match status" value="2"/>
</dbReference>
<dbReference type="GO" id="GO:0005886">
    <property type="term" value="C:plasma membrane"/>
    <property type="evidence" value="ECO:0007669"/>
    <property type="project" value="Ensembl"/>
</dbReference>
<keyword evidence="2" id="KW-0433">Leucine-rich repeat</keyword>
<reference evidence="16" key="1">
    <citation type="submission" date="2018-12" db="EMBL/GenBank/DDBJ databases">
        <authorList>
            <person name="Yazar S."/>
        </authorList>
    </citation>
    <scope>NUCLEOTIDE SEQUENCE [LARGE SCALE GENOMIC DNA]</scope>
</reference>
<dbReference type="InterPro" id="IPR003591">
    <property type="entry name" value="Leu-rich_rpt_typical-subtyp"/>
</dbReference>
<dbReference type="STRING" id="29139.ENSVURP00010008459"/>
<gene>
    <name evidence="15" type="primary">LRRC19</name>
</gene>
<evidence type="ECO:0000256" key="13">
    <source>
        <dbReference type="SAM" id="SignalP"/>
    </source>
</evidence>
<evidence type="ECO:0000256" key="4">
    <source>
        <dbReference type="ARBA" id="ARBA00022729"/>
    </source>
</evidence>
<dbReference type="GeneTree" id="ENSGT00940000161278"/>
<feature type="domain" description="LRRCT" evidence="14">
    <location>
        <begin position="175"/>
        <end position="226"/>
    </location>
</feature>
<dbReference type="GO" id="GO:0050727">
    <property type="term" value="P:regulation of inflammatory response"/>
    <property type="evidence" value="ECO:0007669"/>
    <property type="project" value="Ensembl"/>
</dbReference>
<name>A0A4X2K921_VOMUR</name>
<keyword evidence="8" id="KW-0325">Glycoprotein</keyword>
<sequence>MKITGILILLWELSLLATGLSCTFKIDGSHNFTAKNHTSVPQNINKNVTILDLSYNQITLNSTDISILQTYVLLTELNLNNNKIVFLHNNSFGSLSNLQILSISSNSINTIEQNAFVGLDKLKQLCLCQNKIVQLNPYTLIPLKSLMALNLQNNMISYFDVPRQFQLEKIILYGNPWNCSCSLYNLQNWLNTSKVILECENITMCSSPDALKNYSIKAAPYKNGCHSKSPLPITQLSNIHFKPSGNPTFFQNLNDTVNNITKNAESEPLGKSWALLVGVVAVVLVTSLLIFIAMRCPTWYNFLFSYNHHRLHEQEGDTYEEDFTVYSNSLPQTPDTNPEENIVIFDQLSTFVVDEDGFIEDKYIDAQEMREEN</sequence>
<evidence type="ECO:0000256" key="9">
    <source>
        <dbReference type="ARBA" id="ARBA00055634"/>
    </source>
</evidence>
<dbReference type="InterPro" id="IPR032675">
    <property type="entry name" value="LRR_dom_sf"/>
</dbReference>
<dbReference type="GO" id="GO:0001817">
    <property type="term" value="P:regulation of cytokine production"/>
    <property type="evidence" value="ECO:0007669"/>
    <property type="project" value="Ensembl"/>
</dbReference>
<dbReference type="SUPFAM" id="SSF52058">
    <property type="entry name" value="L domain-like"/>
    <property type="match status" value="1"/>
</dbReference>
<proteinExistence type="predicted"/>
<accession>A0A4X2K921</accession>
<dbReference type="OrthoDB" id="1394818at2759"/>
<evidence type="ECO:0000313" key="15">
    <source>
        <dbReference type="Ensembl" id="ENSVURP00010008459.1"/>
    </source>
</evidence>
<dbReference type="GeneID" id="114025801"/>
<comment type="subunit">
    <text evidence="10">Interacts with TRAF2 and TRAF6.</text>
</comment>
<dbReference type="GO" id="GO:1901224">
    <property type="term" value="P:positive regulation of non-canonical NF-kappaB signal transduction"/>
    <property type="evidence" value="ECO:0007669"/>
    <property type="project" value="Ensembl"/>
</dbReference>
<evidence type="ECO:0000256" key="1">
    <source>
        <dbReference type="ARBA" id="ARBA00004479"/>
    </source>
</evidence>
<dbReference type="InterPro" id="IPR000483">
    <property type="entry name" value="Cys-rich_flank_reg_C"/>
</dbReference>
<organism evidence="15 16">
    <name type="scientific">Vombatus ursinus</name>
    <name type="common">Common wombat</name>
    <dbReference type="NCBI Taxonomy" id="29139"/>
    <lineage>
        <taxon>Eukaryota</taxon>
        <taxon>Metazoa</taxon>
        <taxon>Chordata</taxon>
        <taxon>Craniata</taxon>
        <taxon>Vertebrata</taxon>
        <taxon>Euteleostomi</taxon>
        <taxon>Mammalia</taxon>
        <taxon>Metatheria</taxon>
        <taxon>Diprotodontia</taxon>
        <taxon>Vombatidae</taxon>
        <taxon>Vombatus</taxon>
    </lineage>
</organism>
<feature type="signal peptide" evidence="13">
    <location>
        <begin position="1"/>
        <end position="21"/>
    </location>
</feature>
<evidence type="ECO:0000313" key="16">
    <source>
        <dbReference type="Proteomes" id="UP000314987"/>
    </source>
</evidence>
<dbReference type="CTD" id="64922"/>
<dbReference type="SMART" id="SM00082">
    <property type="entry name" value="LRRCT"/>
    <property type="match status" value="1"/>
</dbReference>
<dbReference type="Pfam" id="PF15176">
    <property type="entry name" value="LRR19-TM"/>
    <property type="match status" value="1"/>
</dbReference>
<evidence type="ECO:0000259" key="14">
    <source>
        <dbReference type="SMART" id="SM00082"/>
    </source>
</evidence>
<reference evidence="15" key="3">
    <citation type="submission" date="2025-09" db="UniProtKB">
        <authorList>
            <consortium name="Ensembl"/>
        </authorList>
    </citation>
    <scope>IDENTIFICATION</scope>
</reference>
<evidence type="ECO:0000256" key="2">
    <source>
        <dbReference type="ARBA" id="ARBA00022614"/>
    </source>
</evidence>
<reference evidence="15" key="2">
    <citation type="submission" date="2025-08" db="UniProtKB">
        <authorList>
            <consortium name="Ensembl"/>
        </authorList>
    </citation>
    <scope>IDENTIFICATION</scope>
</reference>
<dbReference type="Pfam" id="PF13855">
    <property type="entry name" value="LRR_8"/>
    <property type="match status" value="1"/>
</dbReference>
<evidence type="ECO:0000256" key="7">
    <source>
        <dbReference type="ARBA" id="ARBA00023136"/>
    </source>
</evidence>
<keyword evidence="5" id="KW-0677">Repeat</keyword>
<dbReference type="Proteomes" id="UP000314987">
    <property type="component" value="Unassembled WGS sequence"/>
</dbReference>
<dbReference type="AlphaFoldDB" id="A0A4X2K921"/>
<dbReference type="GO" id="GO:0002224">
    <property type="term" value="P:toll-like receptor signaling pathway"/>
    <property type="evidence" value="ECO:0007669"/>
    <property type="project" value="Ensembl"/>
</dbReference>
<dbReference type="PANTHER" id="PTHR31450">
    <property type="entry name" value="LEUCINE-RICH REPEAT-CONTAINING PROTEIN 19 LRRC19 FAMILY MEMBER"/>
    <property type="match status" value="1"/>
</dbReference>
<feature type="transmembrane region" description="Helical" evidence="12">
    <location>
        <begin position="273"/>
        <end position="294"/>
    </location>
</feature>
<dbReference type="GO" id="GO:0048874">
    <property type="term" value="P:host-mediated modulation of intestinal microbiota composition"/>
    <property type="evidence" value="ECO:0007669"/>
    <property type="project" value="Ensembl"/>
</dbReference>
<evidence type="ECO:0000256" key="6">
    <source>
        <dbReference type="ARBA" id="ARBA00022989"/>
    </source>
</evidence>
<evidence type="ECO:0000256" key="3">
    <source>
        <dbReference type="ARBA" id="ARBA00022692"/>
    </source>
</evidence>
<dbReference type="GO" id="GO:0038023">
    <property type="term" value="F:signaling receptor activity"/>
    <property type="evidence" value="ECO:0007669"/>
    <property type="project" value="Ensembl"/>
</dbReference>
<evidence type="ECO:0000256" key="5">
    <source>
        <dbReference type="ARBA" id="ARBA00022737"/>
    </source>
</evidence>
<dbReference type="PANTHER" id="PTHR31450:SF4">
    <property type="entry name" value="LEUCINE-RICH REPEAT-CONTAINING PROTEIN 19"/>
    <property type="match status" value="1"/>
</dbReference>
<keyword evidence="3 12" id="KW-0812">Transmembrane</keyword>